<accession>A0A813E5T8</accession>
<organism evidence="3 4">
    <name type="scientific">Polarella glacialis</name>
    <name type="common">Dinoflagellate</name>
    <dbReference type="NCBI Taxonomy" id="89957"/>
    <lineage>
        <taxon>Eukaryota</taxon>
        <taxon>Sar</taxon>
        <taxon>Alveolata</taxon>
        <taxon>Dinophyceae</taxon>
        <taxon>Suessiales</taxon>
        <taxon>Suessiaceae</taxon>
        <taxon>Polarella</taxon>
    </lineage>
</organism>
<feature type="region of interest" description="Disordered" evidence="1">
    <location>
        <begin position="247"/>
        <end position="268"/>
    </location>
</feature>
<evidence type="ECO:0000256" key="1">
    <source>
        <dbReference type="SAM" id="MobiDB-lite"/>
    </source>
</evidence>
<reference evidence="3" key="1">
    <citation type="submission" date="2021-02" db="EMBL/GenBank/DDBJ databases">
        <authorList>
            <person name="Dougan E. K."/>
            <person name="Rhodes N."/>
            <person name="Thang M."/>
            <person name="Chan C."/>
        </authorList>
    </citation>
    <scope>NUCLEOTIDE SEQUENCE</scope>
</reference>
<evidence type="ECO:0000256" key="2">
    <source>
        <dbReference type="SAM" id="Phobius"/>
    </source>
</evidence>
<name>A0A813E5T8_POLGL</name>
<dbReference type="EMBL" id="CAJNNV010006035">
    <property type="protein sequence ID" value="CAE8592998.1"/>
    <property type="molecule type" value="Genomic_DNA"/>
</dbReference>
<feature type="compositionally biased region" description="Low complexity" evidence="1">
    <location>
        <begin position="301"/>
        <end position="315"/>
    </location>
</feature>
<keyword evidence="2" id="KW-0812">Transmembrane</keyword>
<sequence>MEYAKGYYGAHQAILADLSVDQISWCDVPTILLLTLIPPNTVDGGITVMLTPIPRVVHSRGATDGIPAQFVINPFTFWVWVGRVITRRGAQYQLVPGISKVRKTLLLVLFIDGVRVAGHLAPYKVRPFLDRWKVYAASGFKYTLHVGPPALIGRIDGPPNESGFETIKEKLDVSRFGGDPNEFAQSEFEADLDDIDEKMDEVFLEDDVIDPCEIMDLDEIADQEVQKPYSETVEGVMTQMDEVIDTREDRPASDLTNAHHASPERPWMKVNIDVADRFRGQRHANLAINHEKHNPPPLPESLPSRASSQGASSSSGHFNWRPTLSSTSSSTWNTQDSSPPSRQWQRARSKCLFRSRRGGAPRKAVVLFWSVYLVFLSCFFPPPPLLLSSLFFFPFLFFLPPPFARAVSVVRPLSPLF</sequence>
<keyword evidence="2" id="KW-0472">Membrane</keyword>
<dbReference type="AlphaFoldDB" id="A0A813E5T8"/>
<dbReference type="Proteomes" id="UP000654075">
    <property type="component" value="Unassembled WGS sequence"/>
</dbReference>
<keyword evidence="2" id="KW-1133">Transmembrane helix</keyword>
<gene>
    <name evidence="3" type="ORF">PGLA1383_LOCUS11612</name>
</gene>
<proteinExistence type="predicted"/>
<keyword evidence="4" id="KW-1185">Reference proteome</keyword>
<evidence type="ECO:0000313" key="4">
    <source>
        <dbReference type="Proteomes" id="UP000654075"/>
    </source>
</evidence>
<feature type="transmembrane region" description="Helical" evidence="2">
    <location>
        <begin position="364"/>
        <end position="382"/>
    </location>
</feature>
<comment type="caution">
    <text evidence="3">The sequence shown here is derived from an EMBL/GenBank/DDBJ whole genome shotgun (WGS) entry which is preliminary data.</text>
</comment>
<feature type="region of interest" description="Disordered" evidence="1">
    <location>
        <begin position="289"/>
        <end position="343"/>
    </location>
</feature>
<evidence type="ECO:0000313" key="3">
    <source>
        <dbReference type="EMBL" id="CAE8592998.1"/>
    </source>
</evidence>
<feature type="compositionally biased region" description="Low complexity" evidence="1">
    <location>
        <begin position="323"/>
        <end position="338"/>
    </location>
</feature>
<protein>
    <submittedName>
        <fullName evidence="3">Uncharacterized protein</fullName>
    </submittedName>
</protein>